<name>A0ACB9MH63_BAUVA</name>
<sequence>MSGFVARVVVCEPETLLLGALLSFIKKMRLTHALIHFTEAPIVRFNLAISTGRKPETAVPNLESDDCGLRLSSAAELASQNGADPREASPHCFSQTPHADRIKWNAFDSATI</sequence>
<evidence type="ECO:0000313" key="1">
    <source>
        <dbReference type="EMBL" id="KAI4323279.1"/>
    </source>
</evidence>
<dbReference type="EMBL" id="CM039434">
    <property type="protein sequence ID" value="KAI4323279.1"/>
    <property type="molecule type" value="Genomic_DNA"/>
</dbReference>
<organism evidence="1 2">
    <name type="scientific">Bauhinia variegata</name>
    <name type="common">Purple orchid tree</name>
    <name type="synonym">Phanera variegata</name>
    <dbReference type="NCBI Taxonomy" id="167791"/>
    <lineage>
        <taxon>Eukaryota</taxon>
        <taxon>Viridiplantae</taxon>
        <taxon>Streptophyta</taxon>
        <taxon>Embryophyta</taxon>
        <taxon>Tracheophyta</taxon>
        <taxon>Spermatophyta</taxon>
        <taxon>Magnoliopsida</taxon>
        <taxon>eudicotyledons</taxon>
        <taxon>Gunneridae</taxon>
        <taxon>Pentapetalae</taxon>
        <taxon>rosids</taxon>
        <taxon>fabids</taxon>
        <taxon>Fabales</taxon>
        <taxon>Fabaceae</taxon>
        <taxon>Cercidoideae</taxon>
        <taxon>Cercideae</taxon>
        <taxon>Bauhiniinae</taxon>
        <taxon>Bauhinia</taxon>
    </lineage>
</organism>
<protein>
    <submittedName>
        <fullName evidence="1">Uncharacterized protein</fullName>
    </submittedName>
</protein>
<reference evidence="1 2" key="1">
    <citation type="journal article" date="2022" name="DNA Res.">
        <title>Chromosomal-level genome assembly of the orchid tree Bauhinia variegata (Leguminosae; Cercidoideae) supports the allotetraploid origin hypothesis of Bauhinia.</title>
        <authorList>
            <person name="Zhong Y."/>
            <person name="Chen Y."/>
            <person name="Zheng D."/>
            <person name="Pang J."/>
            <person name="Liu Y."/>
            <person name="Luo S."/>
            <person name="Meng S."/>
            <person name="Qian L."/>
            <person name="Wei D."/>
            <person name="Dai S."/>
            <person name="Zhou R."/>
        </authorList>
    </citation>
    <scope>NUCLEOTIDE SEQUENCE [LARGE SCALE GENOMIC DNA]</scope>
    <source>
        <strain evidence="1">BV-YZ2020</strain>
    </source>
</reference>
<comment type="caution">
    <text evidence="1">The sequence shown here is derived from an EMBL/GenBank/DDBJ whole genome shotgun (WGS) entry which is preliminary data.</text>
</comment>
<keyword evidence="2" id="KW-1185">Reference proteome</keyword>
<dbReference type="Proteomes" id="UP000828941">
    <property type="component" value="Chromosome 9"/>
</dbReference>
<accession>A0ACB9MH63</accession>
<proteinExistence type="predicted"/>
<gene>
    <name evidence="1" type="ORF">L6164_022899</name>
</gene>
<evidence type="ECO:0000313" key="2">
    <source>
        <dbReference type="Proteomes" id="UP000828941"/>
    </source>
</evidence>